<evidence type="ECO:0000313" key="2">
    <source>
        <dbReference type="EMBL" id="KYN43407.1"/>
    </source>
</evidence>
<dbReference type="Proteomes" id="UP000078541">
    <property type="component" value="Unassembled WGS sequence"/>
</dbReference>
<accession>A0A195FSY0</accession>
<feature type="region of interest" description="Disordered" evidence="1">
    <location>
        <begin position="1"/>
        <end position="152"/>
    </location>
</feature>
<feature type="compositionally biased region" description="Basic and acidic residues" evidence="1">
    <location>
        <begin position="84"/>
        <end position="111"/>
    </location>
</feature>
<keyword evidence="3" id="KW-1185">Reference proteome</keyword>
<name>A0A195FSY0_9HYME</name>
<dbReference type="AlphaFoldDB" id="A0A195FSY0"/>
<proteinExistence type="predicted"/>
<feature type="compositionally biased region" description="Basic and acidic residues" evidence="1">
    <location>
        <begin position="24"/>
        <end position="48"/>
    </location>
</feature>
<feature type="compositionally biased region" description="Basic and acidic residues" evidence="1">
    <location>
        <begin position="58"/>
        <end position="74"/>
    </location>
</feature>
<evidence type="ECO:0000256" key="1">
    <source>
        <dbReference type="SAM" id="MobiDB-lite"/>
    </source>
</evidence>
<protein>
    <submittedName>
        <fullName evidence="2">Uncharacterized protein</fullName>
    </submittedName>
</protein>
<reference evidence="2 3" key="1">
    <citation type="submission" date="2016-03" db="EMBL/GenBank/DDBJ databases">
        <title>Trachymyrmex septentrionalis WGS genome.</title>
        <authorList>
            <person name="Nygaard S."/>
            <person name="Hu H."/>
            <person name="Boomsma J."/>
            <person name="Zhang G."/>
        </authorList>
    </citation>
    <scope>NUCLEOTIDE SEQUENCE [LARGE SCALE GENOMIC DNA]</scope>
    <source>
        <strain evidence="2">Tsep2-gDNA-1</strain>
        <tissue evidence="2">Whole body</tissue>
    </source>
</reference>
<organism evidence="2 3">
    <name type="scientific">Trachymyrmex septentrionalis</name>
    <dbReference type="NCBI Taxonomy" id="34720"/>
    <lineage>
        <taxon>Eukaryota</taxon>
        <taxon>Metazoa</taxon>
        <taxon>Ecdysozoa</taxon>
        <taxon>Arthropoda</taxon>
        <taxon>Hexapoda</taxon>
        <taxon>Insecta</taxon>
        <taxon>Pterygota</taxon>
        <taxon>Neoptera</taxon>
        <taxon>Endopterygota</taxon>
        <taxon>Hymenoptera</taxon>
        <taxon>Apocrita</taxon>
        <taxon>Aculeata</taxon>
        <taxon>Formicoidea</taxon>
        <taxon>Formicidae</taxon>
        <taxon>Myrmicinae</taxon>
        <taxon>Trachymyrmex</taxon>
    </lineage>
</organism>
<sequence length="152" mass="17502">MEKRETESLKTMKGRTNIKTKRSIKSDMEKHAREKVHSTLLFRETRSKIERKRISSGSEERKRTQPRREDRERLSTLARARARVYGESRERETRGREKPSGVRRREGEHGRREAKRGGGGKRDTVTVRALNQSSGMQLAATRSRGSTLLGVA</sequence>
<feature type="compositionally biased region" description="Basic and acidic residues" evidence="1">
    <location>
        <begin position="1"/>
        <end position="10"/>
    </location>
</feature>
<evidence type="ECO:0000313" key="3">
    <source>
        <dbReference type="Proteomes" id="UP000078541"/>
    </source>
</evidence>
<dbReference type="EMBL" id="KQ981280">
    <property type="protein sequence ID" value="KYN43407.1"/>
    <property type="molecule type" value="Genomic_DNA"/>
</dbReference>
<gene>
    <name evidence="2" type="ORF">ALC56_02133</name>
</gene>
<feature type="compositionally biased region" description="Basic residues" evidence="1">
    <location>
        <begin position="12"/>
        <end position="23"/>
    </location>
</feature>